<keyword evidence="2" id="KW-0808">Transferase</keyword>
<dbReference type="PANTHER" id="PTHR47837:SF1">
    <property type="entry name" value="GTP PYROPHOSPHOKINASE YJBM"/>
    <property type="match status" value="1"/>
</dbReference>
<evidence type="ECO:0000313" key="2">
    <source>
        <dbReference type="EMBL" id="ADM96903.1"/>
    </source>
</evidence>
<keyword evidence="3" id="KW-1185">Reference proteome</keyword>
<evidence type="ECO:0000313" key="3">
    <source>
        <dbReference type="Proteomes" id="UP000006859"/>
    </source>
</evidence>
<organism evidence="2 3">
    <name type="scientific">Dickeya dadantii (strain 3937)</name>
    <name type="common">Erwinia chrysanthemi (strain 3937)</name>
    <dbReference type="NCBI Taxonomy" id="198628"/>
    <lineage>
        <taxon>Bacteria</taxon>
        <taxon>Pseudomonadati</taxon>
        <taxon>Pseudomonadota</taxon>
        <taxon>Gammaproteobacteria</taxon>
        <taxon>Enterobacterales</taxon>
        <taxon>Pectobacteriaceae</taxon>
        <taxon>Dickeya</taxon>
    </lineage>
</organism>
<dbReference type="GO" id="GO:0015969">
    <property type="term" value="P:guanosine tetraphosphate metabolic process"/>
    <property type="evidence" value="ECO:0007669"/>
    <property type="project" value="InterPro"/>
</dbReference>
<dbReference type="STRING" id="198628.Dda3937_02283"/>
<evidence type="ECO:0000259" key="1">
    <source>
        <dbReference type="SMART" id="SM00954"/>
    </source>
</evidence>
<dbReference type="SMART" id="SM00954">
    <property type="entry name" value="RelA_SpoT"/>
    <property type="match status" value="1"/>
</dbReference>
<dbReference type="KEGG" id="ddd:Dda3937_02283"/>
<protein>
    <submittedName>
        <fullName evidence="2">GTP pyrophosphokinase</fullName>
        <ecNumber evidence="2">2.7.6.5</ecNumber>
    </submittedName>
</protein>
<dbReference type="eggNOG" id="COG2357">
    <property type="taxonomic scope" value="Bacteria"/>
</dbReference>
<dbReference type="CDD" id="cd05399">
    <property type="entry name" value="NT_Rel-Spo_like"/>
    <property type="match status" value="1"/>
</dbReference>
<dbReference type="Proteomes" id="UP000006859">
    <property type="component" value="Chromosome"/>
</dbReference>
<gene>
    <name evidence="2" type="ordered locus">Dda3937_02283</name>
</gene>
<feature type="domain" description="RelA/SpoT" evidence="1">
    <location>
        <begin position="35"/>
        <end position="160"/>
    </location>
</feature>
<sequence>MIQNFRELHLYPLMLMKNHLARTSAKVHKKIIVARRLKRLPTIIDKLERPTLDGINENSIKLTRMQDIGGCRAIVKNLEHLKLLQSRLEKSRSIHTIVHTANYLTPKASGYGGVHLIYSCFHEGDDNNAWKKTKIEVQLRTELQHAWATSLEIIDTLEGFKLKTSQEGHEDWRRLFYLAGCLVAHDEGACILPADTLTAYRQELSTLHAELQLIPKLARYTLALHITNNGMPGVKIPKNFKGHYLIEIRKFTDNKFPVRVQPFKIASAAAALDALAASEANEDIIISVLLSAEDGKTLKRAYPNYFGSTELFTKFLEKHINAAEQHSQN</sequence>
<dbReference type="EMBL" id="CP002038">
    <property type="protein sequence ID" value="ADM96903.1"/>
    <property type="molecule type" value="Genomic_DNA"/>
</dbReference>
<dbReference type="InterPro" id="IPR007685">
    <property type="entry name" value="RelA_SpoT"/>
</dbReference>
<dbReference type="PANTHER" id="PTHR47837">
    <property type="entry name" value="GTP PYROPHOSPHOKINASE YJBM"/>
    <property type="match status" value="1"/>
</dbReference>
<dbReference type="Gene3D" id="3.30.460.10">
    <property type="entry name" value="Beta Polymerase, domain 2"/>
    <property type="match status" value="1"/>
</dbReference>
<dbReference type="Pfam" id="PF04607">
    <property type="entry name" value="RelA_SpoT"/>
    <property type="match status" value="1"/>
</dbReference>
<accession>E0SLR9</accession>
<dbReference type="EC" id="2.7.6.5" evidence="2"/>
<reference evidence="2 3" key="1">
    <citation type="journal article" date="2011" name="J. Bacteriol.">
        <title>Genome sequence of the plant-pathogenic bacterium Dickeya dadantii 3937.</title>
        <authorList>
            <person name="Glasner J.D."/>
            <person name="Yang C.H."/>
            <person name="Reverchon S."/>
            <person name="Hugouvieux-Cotte-Pattat N."/>
            <person name="Condemine G."/>
            <person name="Bohin J.P."/>
            <person name="Van Gijsegem F."/>
            <person name="Yang S."/>
            <person name="Franza T."/>
            <person name="Expert D."/>
            <person name="Plunkett G. III"/>
            <person name="San Francisco M.J."/>
            <person name="Charkowski A.O."/>
            <person name="Py B."/>
            <person name="Bell K."/>
            <person name="Rauscher L."/>
            <person name="Rodriguez-Palenzuela P."/>
            <person name="Toussaint A."/>
            <person name="Holeva M.C."/>
            <person name="He S.Y."/>
            <person name="Douet V."/>
            <person name="Boccara M."/>
            <person name="Blanco C."/>
            <person name="Toth I."/>
            <person name="Anderson B.D."/>
            <person name="Biehl B.S."/>
            <person name="Mau B."/>
            <person name="Flynn S.M."/>
            <person name="Barras F."/>
            <person name="Lindeberg M."/>
            <person name="Birch P.R."/>
            <person name="Tsuyumu S."/>
            <person name="Shi X."/>
            <person name="Hibbing M."/>
            <person name="Yap M.N."/>
            <person name="Carpentier M."/>
            <person name="Dassa E."/>
            <person name="Umehara M."/>
            <person name="Kim J.F."/>
            <person name="Rusch M."/>
            <person name="Soni P."/>
            <person name="Mayhew G.F."/>
            <person name="Fouts D.E."/>
            <person name="Gill S.R."/>
            <person name="Blattner F.R."/>
            <person name="Keen N.T."/>
            <person name="Perna N.T."/>
        </authorList>
    </citation>
    <scope>NUCLEOTIDE SEQUENCE [LARGE SCALE GENOMIC DNA]</scope>
    <source>
        <strain evidence="2 3">3937</strain>
    </source>
</reference>
<keyword evidence="2" id="KW-0418">Kinase</keyword>
<dbReference type="HOGENOM" id="CLU_061357_0_0_6"/>
<dbReference type="InterPro" id="IPR043519">
    <property type="entry name" value="NT_sf"/>
</dbReference>
<proteinExistence type="predicted"/>
<dbReference type="GO" id="GO:0016301">
    <property type="term" value="F:kinase activity"/>
    <property type="evidence" value="ECO:0007669"/>
    <property type="project" value="UniProtKB-KW"/>
</dbReference>
<dbReference type="AlphaFoldDB" id="E0SLR9"/>
<dbReference type="InterPro" id="IPR052366">
    <property type="entry name" value="GTP_Pyrophosphokinase"/>
</dbReference>
<dbReference type="GO" id="GO:0008728">
    <property type="term" value="F:GTP diphosphokinase activity"/>
    <property type="evidence" value="ECO:0007669"/>
    <property type="project" value="UniProtKB-EC"/>
</dbReference>
<dbReference type="SUPFAM" id="SSF81301">
    <property type="entry name" value="Nucleotidyltransferase"/>
    <property type="match status" value="1"/>
</dbReference>
<name>E0SLR9_DICD3</name>